<comment type="subcellular location">
    <subcellularLocation>
        <location evidence="1 5 6">Nucleus</location>
    </subcellularLocation>
</comment>
<evidence type="ECO:0000256" key="2">
    <source>
        <dbReference type="ARBA" id="ARBA00023125"/>
    </source>
</evidence>
<evidence type="ECO:0000313" key="9">
    <source>
        <dbReference type="Proteomes" id="UP001652623"/>
    </source>
</evidence>
<dbReference type="PROSITE" id="PS00027">
    <property type="entry name" value="HOMEOBOX_1"/>
    <property type="match status" value="1"/>
</dbReference>
<name>A0ABM3I0K3_ZIZJJ</name>
<proteinExistence type="predicted"/>
<dbReference type="Pfam" id="PF00046">
    <property type="entry name" value="Homeodomain"/>
    <property type="match status" value="1"/>
</dbReference>
<feature type="DNA-binding region" description="Homeobox" evidence="5">
    <location>
        <begin position="42"/>
        <end position="83"/>
    </location>
</feature>
<dbReference type="PROSITE" id="PS50071">
    <property type="entry name" value="HOMEOBOX_2"/>
    <property type="match status" value="1"/>
</dbReference>
<gene>
    <name evidence="10" type="primary">LOC107417858</name>
</gene>
<keyword evidence="3 5" id="KW-0371">Homeobox</keyword>
<organism evidence="9 10">
    <name type="scientific">Ziziphus jujuba</name>
    <name type="common">Chinese jujube</name>
    <name type="synonym">Ziziphus sativa</name>
    <dbReference type="NCBI Taxonomy" id="326968"/>
    <lineage>
        <taxon>Eukaryota</taxon>
        <taxon>Viridiplantae</taxon>
        <taxon>Streptophyta</taxon>
        <taxon>Embryophyta</taxon>
        <taxon>Tracheophyta</taxon>
        <taxon>Spermatophyta</taxon>
        <taxon>Magnoliopsida</taxon>
        <taxon>eudicotyledons</taxon>
        <taxon>Gunneridae</taxon>
        <taxon>Pentapetalae</taxon>
        <taxon>rosids</taxon>
        <taxon>fabids</taxon>
        <taxon>Rosales</taxon>
        <taxon>Rhamnaceae</taxon>
        <taxon>Paliureae</taxon>
        <taxon>Ziziphus</taxon>
    </lineage>
</organism>
<keyword evidence="9" id="KW-1185">Reference proteome</keyword>
<evidence type="ECO:0000256" key="3">
    <source>
        <dbReference type="ARBA" id="ARBA00023155"/>
    </source>
</evidence>
<feature type="transmembrane region" description="Helical" evidence="7">
    <location>
        <begin position="6"/>
        <end position="28"/>
    </location>
</feature>
<dbReference type="Gene3D" id="1.10.10.60">
    <property type="entry name" value="Homeodomain-like"/>
    <property type="match status" value="1"/>
</dbReference>
<keyword evidence="7" id="KW-0472">Membrane</keyword>
<dbReference type="InterPro" id="IPR001356">
    <property type="entry name" value="HD"/>
</dbReference>
<evidence type="ECO:0000256" key="6">
    <source>
        <dbReference type="RuleBase" id="RU000682"/>
    </source>
</evidence>
<dbReference type="InterPro" id="IPR009057">
    <property type="entry name" value="Homeodomain-like_sf"/>
</dbReference>
<keyword evidence="7" id="KW-1133">Transmembrane helix</keyword>
<dbReference type="RefSeq" id="XP_048318158.2">
    <property type="nucleotide sequence ID" value="XM_048462201.2"/>
</dbReference>
<sequence>MDGSEVFFAVEIFLPVMLIFPSLPSIITKKPEGKEIGRGKEEMEKGVFEDDKERLKLSRKLGLKPPHIKFWFQNRRNQMRKFAPFVFHCFMAGYAFCTVVP</sequence>
<evidence type="ECO:0000259" key="8">
    <source>
        <dbReference type="PROSITE" id="PS50071"/>
    </source>
</evidence>
<dbReference type="SUPFAM" id="SSF46689">
    <property type="entry name" value="Homeodomain-like"/>
    <property type="match status" value="1"/>
</dbReference>
<keyword evidence="2 5" id="KW-0238">DNA-binding</keyword>
<dbReference type="CDD" id="cd00086">
    <property type="entry name" value="homeodomain"/>
    <property type="match status" value="1"/>
</dbReference>
<keyword evidence="4 5" id="KW-0539">Nucleus</keyword>
<feature type="transmembrane region" description="Helical" evidence="7">
    <location>
        <begin position="82"/>
        <end position="100"/>
    </location>
</feature>
<reference evidence="10" key="1">
    <citation type="submission" date="2025-08" db="UniProtKB">
        <authorList>
            <consortium name="RefSeq"/>
        </authorList>
    </citation>
    <scope>IDENTIFICATION</scope>
    <source>
        <tissue evidence="10">Seedling</tissue>
    </source>
</reference>
<feature type="domain" description="Homeobox" evidence="8">
    <location>
        <begin position="40"/>
        <end position="82"/>
    </location>
</feature>
<keyword evidence="7" id="KW-0812">Transmembrane</keyword>
<evidence type="ECO:0000313" key="10">
    <source>
        <dbReference type="RefSeq" id="XP_048318158.2"/>
    </source>
</evidence>
<evidence type="ECO:0000256" key="1">
    <source>
        <dbReference type="ARBA" id="ARBA00004123"/>
    </source>
</evidence>
<dbReference type="InterPro" id="IPR017970">
    <property type="entry name" value="Homeobox_CS"/>
</dbReference>
<evidence type="ECO:0000256" key="4">
    <source>
        <dbReference type="ARBA" id="ARBA00023242"/>
    </source>
</evidence>
<accession>A0ABM3I0K3</accession>
<dbReference type="Proteomes" id="UP001652623">
    <property type="component" value="Chromosome 12"/>
</dbReference>
<dbReference type="GeneID" id="107417858"/>
<evidence type="ECO:0000256" key="5">
    <source>
        <dbReference type="PROSITE-ProRule" id="PRU00108"/>
    </source>
</evidence>
<evidence type="ECO:0000256" key="7">
    <source>
        <dbReference type="SAM" id="Phobius"/>
    </source>
</evidence>
<protein>
    <submittedName>
        <fullName evidence="10">Homeobox-leucine zipper protein HDG5-like</fullName>
    </submittedName>
</protein>